<name>A0AAV1KGA8_9NEOP</name>
<evidence type="ECO:0000259" key="2">
    <source>
        <dbReference type="Pfam" id="PF13843"/>
    </source>
</evidence>
<feature type="region of interest" description="Disordered" evidence="1">
    <location>
        <begin position="18"/>
        <end position="80"/>
    </location>
</feature>
<evidence type="ECO:0000256" key="1">
    <source>
        <dbReference type="SAM" id="MobiDB-lite"/>
    </source>
</evidence>
<dbReference type="EMBL" id="CAVLGL010000035">
    <property type="protein sequence ID" value="CAK1581579.1"/>
    <property type="molecule type" value="Genomic_DNA"/>
</dbReference>
<gene>
    <name evidence="3" type="ORF">PARMNEM_LOCUS3225</name>
</gene>
<proteinExistence type="predicted"/>
<feature type="domain" description="PiggyBac transposable element-derived protein" evidence="2">
    <location>
        <begin position="107"/>
        <end position="462"/>
    </location>
</feature>
<dbReference type="PANTHER" id="PTHR46599">
    <property type="entry name" value="PIGGYBAC TRANSPOSABLE ELEMENT-DERIVED PROTEIN 4"/>
    <property type="match status" value="1"/>
</dbReference>
<dbReference type="PANTHER" id="PTHR46599:SF6">
    <property type="entry name" value="DUAL SPECIFICITY PHOSPHATASE 26"/>
    <property type="match status" value="1"/>
</dbReference>
<evidence type="ECO:0000313" key="3">
    <source>
        <dbReference type="EMBL" id="CAK1581579.1"/>
    </source>
</evidence>
<protein>
    <recommendedName>
        <fullName evidence="2">PiggyBac transposable element-derived protein domain-containing protein</fullName>
    </recommendedName>
</protein>
<sequence length="538" mass="61943">MDGRQQERILHWLEEEEEEILGGEYDEDGNHIYPDETSEHNTDSEQECDDGDPETQDHVSESSEDQQMDVDSSDSDDNEPLIHITRRQNIVTEQPGPQGTARAVSNPFESWLLFLDVDMLQHIVECTNIKIASMQTNYERQRDCEETNIIELKALIGIMYLIGIHKSSHALIDDIWMADGTGLDKCRASMSKQRFRFLLRVLRFDNIHTREQRKAVDKLAPIREIFEQFVKNCQINYKNTEYVTIDEMLESFRGSCGFRQYMPSKPAKYGIKLFSLVDAMTFYTKNLEIYVGKQPEGPYFQDTSTKALVKRMIEPISGTGRNVTMDNWFTSVPLAEDLLTNHNLTVVGTLRKNKPEIPSEFKRKGLQVHSTAFGYKPTETLLSYCPKKDKTVLLLSTMHNEGIIDETSEKKIPEIIIFYNKTKGGVDVVDKLIGTYTVARVCYRWPLRLFFTMLDVGAVNAHIILNTVNPNNRIGRKLFLKTLAFELCRPQLESRATISTLPRELKQLILRFVPRPVDVPHEDTGFVPTRKRLHQGNR</sequence>
<evidence type="ECO:0000313" key="4">
    <source>
        <dbReference type="Proteomes" id="UP001314205"/>
    </source>
</evidence>
<feature type="compositionally biased region" description="Acidic residues" evidence="1">
    <location>
        <begin position="18"/>
        <end position="27"/>
    </location>
</feature>
<comment type="caution">
    <text evidence="3">The sequence shown here is derived from an EMBL/GenBank/DDBJ whole genome shotgun (WGS) entry which is preliminary data.</text>
</comment>
<feature type="compositionally biased region" description="Acidic residues" evidence="1">
    <location>
        <begin position="62"/>
        <end position="79"/>
    </location>
</feature>
<dbReference type="InterPro" id="IPR029526">
    <property type="entry name" value="PGBD"/>
</dbReference>
<accession>A0AAV1KGA8</accession>
<dbReference type="Proteomes" id="UP001314205">
    <property type="component" value="Unassembled WGS sequence"/>
</dbReference>
<feature type="compositionally biased region" description="Acidic residues" evidence="1">
    <location>
        <begin position="44"/>
        <end position="54"/>
    </location>
</feature>
<organism evidence="3 4">
    <name type="scientific">Parnassius mnemosyne</name>
    <name type="common">clouded apollo</name>
    <dbReference type="NCBI Taxonomy" id="213953"/>
    <lineage>
        <taxon>Eukaryota</taxon>
        <taxon>Metazoa</taxon>
        <taxon>Ecdysozoa</taxon>
        <taxon>Arthropoda</taxon>
        <taxon>Hexapoda</taxon>
        <taxon>Insecta</taxon>
        <taxon>Pterygota</taxon>
        <taxon>Neoptera</taxon>
        <taxon>Endopterygota</taxon>
        <taxon>Lepidoptera</taxon>
        <taxon>Glossata</taxon>
        <taxon>Ditrysia</taxon>
        <taxon>Papilionoidea</taxon>
        <taxon>Papilionidae</taxon>
        <taxon>Parnassiinae</taxon>
        <taxon>Parnassini</taxon>
        <taxon>Parnassius</taxon>
        <taxon>Driopa</taxon>
    </lineage>
</organism>
<keyword evidence="4" id="KW-1185">Reference proteome</keyword>
<dbReference type="Pfam" id="PF13843">
    <property type="entry name" value="DDE_Tnp_1_7"/>
    <property type="match status" value="1"/>
</dbReference>
<reference evidence="3 4" key="1">
    <citation type="submission" date="2023-11" db="EMBL/GenBank/DDBJ databases">
        <authorList>
            <person name="Hedman E."/>
            <person name="Englund M."/>
            <person name="Stromberg M."/>
            <person name="Nyberg Akerstrom W."/>
            <person name="Nylinder S."/>
            <person name="Jareborg N."/>
            <person name="Kallberg Y."/>
            <person name="Kronander E."/>
        </authorList>
    </citation>
    <scope>NUCLEOTIDE SEQUENCE [LARGE SCALE GENOMIC DNA]</scope>
</reference>
<feature type="compositionally biased region" description="Basic and acidic residues" evidence="1">
    <location>
        <begin position="28"/>
        <end position="43"/>
    </location>
</feature>
<dbReference type="AlphaFoldDB" id="A0AAV1KGA8"/>